<reference evidence="3" key="1">
    <citation type="journal article" date="2013" name="Proc. Natl. Acad. Sci. U.S.A.">
        <title>Improving the coverage of the cyanobacterial phylum using diversity-driven genome sequencing.</title>
        <authorList>
            <person name="Shih P.M."/>
            <person name="Wu D."/>
            <person name="Latifi A."/>
            <person name="Axen S.D."/>
            <person name="Fewer D.P."/>
            <person name="Talla E."/>
            <person name="Calteau A."/>
            <person name="Cai F."/>
            <person name="Tandeau de Marsac N."/>
            <person name="Rippka R."/>
            <person name="Herdman M."/>
            <person name="Sivonen K."/>
            <person name="Coursin T."/>
            <person name="Laurent T."/>
            <person name="Goodwin L."/>
            <person name="Nolan M."/>
            <person name="Davenport K.W."/>
            <person name="Han C.S."/>
            <person name="Rubin E.M."/>
            <person name="Eisen J.A."/>
            <person name="Woyke T."/>
            <person name="Gugger M."/>
            <person name="Kerfeld C.A."/>
        </authorList>
    </citation>
    <scope>NUCLEOTIDE SEQUENCE [LARGE SCALE GENOMIC DNA]</scope>
    <source>
        <strain evidence="3">ATCC 29371 / PCC 7437</strain>
    </source>
</reference>
<dbReference type="CDD" id="cd02440">
    <property type="entry name" value="AdoMet_MTases"/>
    <property type="match status" value="1"/>
</dbReference>
<evidence type="ECO:0000313" key="2">
    <source>
        <dbReference type="EMBL" id="AFZ33990.1"/>
    </source>
</evidence>
<dbReference type="InterPro" id="IPR004033">
    <property type="entry name" value="UbiE/COQ5_MeTrFase"/>
</dbReference>
<dbReference type="PANTHER" id="PTHR43861:SF1">
    <property type="entry name" value="TRANS-ACONITATE 2-METHYLTRANSFERASE"/>
    <property type="match status" value="1"/>
</dbReference>
<keyword evidence="3" id="KW-1185">Reference proteome</keyword>
<accession>K9XN11</accession>
<dbReference type="RefSeq" id="WP_015191663.1">
    <property type="nucleotide sequence ID" value="NC_019748.1"/>
</dbReference>
<keyword evidence="2" id="KW-0489">Methyltransferase</keyword>
<dbReference type="Gene3D" id="3.40.50.150">
    <property type="entry name" value="Vaccinia Virus protein VP39"/>
    <property type="match status" value="1"/>
</dbReference>
<dbReference type="GO" id="GO:0032259">
    <property type="term" value="P:methylation"/>
    <property type="evidence" value="ECO:0007669"/>
    <property type="project" value="UniProtKB-KW"/>
</dbReference>
<proteinExistence type="predicted"/>
<evidence type="ECO:0000313" key="3">
    <source>
        <dbReference type="Proteomes" id="UP000010473"/>
    </source>
</evidence>
<dbReference type="AlphaFoldDB" id="K9XN11"/>
<dbReference type="PANTHER" id="PTHR43861">
    <property type="entry name" value="TRANS-ACONITATE 2-METHYLTRANSFERASE-RELATED"/>
    <property type="match status" value="1"/>
</dbReference>
<dbReference type="HOGENOM" id="CLU_037990_2_6_3"/>
<keyword evidence="2" id="KW-0808">Transferase</keyword>
<organism evidence="2 3">
    <name type="scientific">Stanieria cyanosphaera (strain ATCC 29371 / PCC 7437)</name>
    <dbReference type="NCBI Taxonomy" id="111780"/>
    <lineage>
        <taxon>Bacteria</taxon>
        <taxon>Bacillati</taxon>
        <taxon>Cyanobacteriota</taxon>
        <taxon>Cyanophyceae</taxon>
        <taxon>Pleurocapsales</taxon>
        <taxon>Dermocarpellaceae</taxon>
        <taxon>Stanieria</taxon>
    </lineage>
</organism>
<dbReference type="InterPro" id="IPR025714">
    <property type="entry name" value="Methyltranfer_dom"/>
</dbReference>
<protein>
    <submittedName>
        <fullName evidence="2">Methyltransferase type 11</fullName>
    </submittedName>
</protein>
<dbReference type="Proteomes" id="UP000010473">
    <property type="component" value="Chromosome"/>
</dbReference>
<gene>
    <name evidence="2" type="ordered locus">Sta7437_0380</name>
</gene>
<evidence type="ECO:0000259" key="1">
    <source>
        <dbReference type="Pfam" id="PF13847"/>
    </source>
</evidence>
<dbReference type="Pfam" id="PF13847">
    <property type="entry name" value="Methyltransf_31"/>
    <property type="match status" value="1"/>
</dbReference>
<dbReference type="InterPro" id="IPR029063">
    <property type="entry name" value="SAM-dependent_MTases_sf"/>
</dbReference>
<dbReference type="STRING" id="111780.Sta7437_0380"/>
<dbReference type="OrthoDB" id="455741at2"/>
<dbReference type="KEGG" id="scs:Sta7437_0380"/>
<dbReference type="EMBL" id="CP003653">
    <property type="protein sequence ID" value="AFZ33990.1"/>
    <property type="molecule type" value="Genomic_DNA"/>
</dbReference>
<dbReference type="PROSITE" id="PS51608">
    <property type="entry name" value="SAM_MT_UBIE"/>
    <property type="match status" value="1"/>
</dbReference>
<dbReference type="SUPFAM" id="SSF53335">
    <property type="entry name" value="S-adenosyl-L-methionine-dependent methyltransferases"/>
    <property type="match status" value="1"/>
</dbReference>
<name>K9XN11_STAC7</name>
<feature type="domain" description="Methyltransferase" evidence="1">
    <location>
        <begin position="39"/>
        <end position="189"/>
    </location>
</feature>
<dbReference type="eggNOG" id="COG2226">
    <property type="taxonomic scope" value="Bacteria"/>
</dbReference>
<dbReference type="GO" id="GO:0008168">
    <property type="term" value="F:methyltransferase activity"/>
    <property type="evidence" value="ECO:0007669"/>
    <property type="project" value="UniProtKB-KW"/>
</dbReference>
<sequence>MNEYKQQVIDFFNRRTNYDDEGIRHPREAKRLLASIPIQPGQKILDLATGTGLLAIAAARQVGKTGTVIGVDFSPEMLQQARQKILALGIDNLKLIEADIESIQFNPNSFDAIFCCSAITYLVDIPTALQNWYQWLKPKGYLAFTTPAKTAYLASIQVKVCEKILGISLPHINEPLWTPEKCHNLLQQAGFSEIEVEIEESGEYLPFNNRWVNWSGNGFYPRGNPLVNLSSQQLEQLKAEYQREIEKLATDRGIWYDRTTFFVQARK</sequence>